<dbReference type="SUPFAM" id="SSF49464">
    <property type="entry name" value="Carboxypeptidase regulatory domain-like"/>
    <property type="match status" value="1"/>
</dbReference>
<accession>A0A3D8LG99</accession>
<keyword evidence="1" id="KW-0472">Membrane</keyword>
<dbReference type="Pfam" id="PF13715">
    <property type="entry name" value="CarbopepD_reg_2"/>
    <property type="match status" value="1"/>
</dbReference>
<evidence type="ECO:0000256" key="1">
    <source>
        <dbReference type="SAM" id="Phobius"/>
    </source>
</evidence>
<dbReference type="OrthoDB" id="848221at2"/>
<keyword evidence="2" id="KW-0378">Hydrolase</keyword>
<organism evidence="2 3">
    <name type="scientific">Pontibacter diazotrophicus</name>
    <dbReference type="NCBI Taxonomy" id="1400979"/>
    <lineage>
        <taxon>Bacteria</taxon>
        <taxon>Pseudomonadati</taxon>
        <taxon>Bacteroidota</taxon>
        <taxon>Cytophagia</taxon>
        <taxon>Cytophagales</taxon>
        <taxon>Hymenobacteraceae</taxon>
        <taxon>Pontibacter</taxon>
    </lineage>
</organism>
<reference evidence="3" key="1">
    <citation type="submission" date="2018-08" db="EMBL/GenBank/DDBJ databases">
        <authorList>
            <person name="Liu Z.-W."/>
            <person name="Du Z.-J."/>
        </authorList>
    </citation>
    <scope>NUCLEOTIDE SEQUENCE [LARGE SCALE GENOMIC DNA]</scope>
    <source>
        <strain evidence="3">H4X</strain>
    </source>
</reference>
<keyword evidence="2" id="KW-0121">Carboxypeptidase</keyword>
<feature type="transmembrane region" description="Helical" evidence="1">
    <location>
        <begin position="20"/>
        <end position="40"/>
    </location>
</feature>
<gene>
    <name evidence="2" type="ORF">DXT99_08000</name>
</gene>
<evidence type="ECO:0000313" key="3">
    <source>
        <dbReference type="Proteomes" id="UP000256708"/>
    </source>
</evidence>
<proteinExistence type="predicted"/>
<dbReference type="AlphaFoldDB" id="A0A3D8LG99"/>
<name>A0A3D8LG99_9BACT</name>
<comment type="caution">
    <text evidence="2">The sequence shown here is derived from an EMBL/GenBank/DDBJ whole genome shotgun (WGS) entry which is preliminary data.</text>
</comment>
<evidence type="ECO:0000313" key="2">
    <source>
        <dbReference type="EMBL" id="RDV15922.1"/>
    </source>
</evidence>
<protein>
    <submittedName>
        <fullName evidence="2">Carboxypeptidase-like regulatory domain-containing protein</fullName>
    </submittedName>
</protein>
<keyword evidence="2" id="KW-0645">Protease</keyword>
<dbReference type="Gene3D" id="2.60.40.1120">
    <property type="entry name" value="Carboxypeptidase-like, regulatory domain"/>
    <property type="match status" value="1"/>
</dbReference>
<keyword evidence="3" id="KW-1185">Reference proteome</keyword>
<dbReference type="Proteomes" id="UP000256708">
    <property type="component" value="Unassembled WGS sequence"/>
</dbReference>
<keyword evidence="1" id="KW-1133">Transmembrane helix</keyword>
<dbReference type="InterPro" id="IPR008969">
    <property type="entry name" value="CarboxyPept-like_regulatory"/>
</dbReference>
<sequence length="330" mass="36740">MQLTKPVHLSLSGLFRHRELWAFNCLLLFVLMPIGIKPILQLNHELNAGLFQDDKISIKGTILDKATNTPIPFASVSVVGREHHVQANGKGYFTLLLRPEDRIHALRVSSLGYVSREYKVEALLEKAGAGDAKIFLEPKHRSLKEVEITAKAQKWKAQRVGYHIDEGTSFHYQFTPSDTASAEGPGQEIGTRIKVKRKQAVLQSVSFGLAGSGNAAVKVGVKLYSIKDNLPHQNLLPKPAIISIKPHHTGWITVDLEKHNITVEGDFALIIEWLSETTRLNSGSLMTFATTPKGQVTYYRAAGAKPWRIRKSTLLDVKSIGMYATLLYQR</sequence>
<dbReference type="EMBL" id="QRGR01000007">
    <property type="protein sequence ID" value="RDV15922.1"/>
    <property type="molecule type" value="Genomic_DNA"/>
</dbReference>
<keyword evidence="1" id="KW-0812">Transmembrane</keyword>
<dbReference type="GO" id="GO:0004180">
    <property type="term" value="F:carboxypeptidase activity"/>
    <property type="evidence" value="ECO:0007669"/>
    <property type="project" value="UniProtKB-KW"/>
</dbReference>